<reference evidence="1 2" key="1">
    <citation type="submission" date="2017-11" db="EMBL/GenBank/DDBJ databases">
        <title>Complete genome sequence of Streptomyces lavendulae subsp. lavendulae CCM 3239 (formerly 'Streptomyces aureofaciens CCM 3239'), the producer of the angucycline-type antibiotic auricin.</title>
        <authorList>
            <person name="Busche T."/>
            <person name="Novakova R."/>
            <person name="Al'Dilaimi A."/>
            <person name="Homerova D."/>
            <person name="Feckova L."/>
            <person name="Rezuchova B."/>
            <person name="Mingyar E."/>
            <person name="Csolleiova D."/>
            <person name="Bekeova C."/>
            <person name="Winkler A."/>
            <person name="Sevcikova B."/>
            <person name="Kalinowski J."/>
            <person name="Kormanec J."/>
            <person name="Ruckert C."/>
        </authorList>
    </citation>
    <scope>NUCLEOTIDE SEQUENCE [LARGE SCALE GENOMIC DNA]</scope>
    <source>
        <strain evidence="1 2">CCM 3239</strain>
    </source>
</reference>
<name>A0A2K8P6S8_STRLA</name>
<gene>
    <name evidence="1" type="ORF">SLAV_02625</name>
</gene>
<accession>A0A2K8P6S8</accession>
<sequence length="30" mass="3157">MLIGIAIAAGAVLLCTCAYVVTRKRKHARG</sequence>
<keyword evidence="2" id="KW-1185">Reference proteome</keyword>
<dbReference type="KEGG" id="slx:SLAV_02625"/>
<dbReference type="EMBL" id="CP024985">
    <property type="protein sequence ID" value="ATZ22449.1"/>
    <property type="molecule type" value="Genomic_DNA"/>
</dbReference>
<proteinExistence type="predicted"/>
<dbReference type="Proteomes" id="UP000231791">
    <property type="component" value="Chromosome"/>
</dbReference>
<evidence type="ECO:0000313" key="1">
    <source>
        <dbReference type="EMBL" id="ATZ22449.1"/>
    </source>
</evidence>
<protein>
    <submittedName>
        <fullName evidence="1">Uncharacterized protein</fullName>
    </submittedName>
</protein>
<evidence type="ECO:0000313" key="2">
    <source>
        <dbReference type="Proteomes" id="UP000231791"/>
    </source>
</evidence>
<organism evidence="1 2">
    <name type="scientific">Streptomyces lavendulae subsp. lavendulae</name>
    <dbReference type="NCBI Taxonomy" id="58340"/>
    <lineage>
        <taxon>Bacteria</taxon>
        <taxon>Bacillati</taxon>
        <taxon>Actinomycetota</taxon>
        <taxon>Actinomycetes</taxon>
        <taxon>Kitasatosporales</taxon>
        <taxon>Streptomycetaceae</taxon>
        <taxon>Streptomyces</taxon>
    </lineage>
</organism>
<dbReference type="AlphaFoldDB" id="A0A2K8P6S8"/>